<sequence length="217" mass="23885">MPDALHSHILFTHDHLAARLDRASAMPHTPGQPRKAAEHIDSLLAATAQHLAGVDAVLLPRVRHAAADGGRVVHDYLHTARDLELALAHVKAREYGSVYDVGRSWKAVWNDVAVALARQREAEHALVDRLAVGLDPAALGRLSDRLHAAELAAPSRPHPYAPHTGLPGMVARRVLHLVDSFWDTTESRMVPEPVRPPHGPRGRMTQYLLADPRFDEE</sequence>
<keyword evidence="2" id="KW-1185">Reference proteome</keyword>
<dbReference type="Proteomes" id="UP000535511">
    <property type="component" value="Unassembled WGS sequence"/>
</dbReference>
<organism evidence="1 2">
    <name type="scientific">Nocardioides panaciterrulae</name>
    <dbReference type="NCBI Taxonomy" id="661492"/>
    <lineage>
        <taxon>Bacteria</taxon>
        <taxon>Bacillati</taxon>
        <taxon>Actinomycetota</taxon>
        <taxon>Actinomycetes</taxon>
        <taxon>Propionibacteriales</taxon>
        <taxon>Nocardioidaceae</taxon>
        <taxon>Nocardioides</taxon>
    </lineage>
</organism>
<evidence type="ECO:0008006" key="3">
    <source>
        <dbReference type="Google" id="ProtNLM"/>
    </source>
</evidence>
<protein>
    <recommendedName>
        <fullName evidence="3">Hemerythrin domain-containing protein</fullName>
    </recommendedName>
</protein>
<evidence type="ECO:0000313" key="2">
    <source>
        <dbReference type="Proteomes" id="UP000535511"/>
    </source>
</evidence>
<reference evidence="1 2" key="1">
    <citation type="submission" date="2020-07" db="EMBL/GenBank/DDBJ databases">
        <title>Sequencing the genomes of 1000 actinobacteria strains.</title>
        <authorList>
            <person name="Klenk H.-P."/>
        </authorList>
    </citation>
    <scope>NUCLEOTIDE SEQUENCE [LARGE SCALE GENOMIC DNA]</scope>
    <source>
        <strain evidence="1 2">DSM 21350</strain>
    </source>
</reference>
<evidence type="ECO:0000313" key="1">
    <source>
        <dbReference type="EMBL" id="NYD41025.1"/>
    </source>
</evidence>
<accession>A0A7Y9E4L5</accession>
<proteinExistence type="predicted"/>
<gene>
    <name evidence="1" type="ORF">BJZ21_001108</name>
</gene>
<dbReference type="AlphaFoldDB" id="A0A7Y9E4L5"/>
<comment type="caution">
    <text evidence="1">The sequence shown here is derived from an EMBL/GenBank/DDBJ whole genome shotgun (WGS) entry which is preliminary data.</text>
</comment>
<dbReference type="EMBL" id="JACCBG010000001">
    <property type="protein sequence ID" value="NYD41025.1"/>
    <property type="molecule type" value="Genomic_DNA"/>
</dbReference>
<dbReference type="RefSeq" id="WP_179662833.1">
    <property type="nucleotide sequence ID" value="NZ_JACCBG010000001.1"/>
</dbReference>
<name>A0A7Y9E4L5_9ACTN</name>